<evidence type="ECO:0000259" key="2">
    <source>
        <dbReference type="Pfam" id="PF24729"/>
    </source>
</evidence>
<evidence type="ECO:0000313" key="3">
    <source>
        <dbReference type="EMBL" id="WPZ23144.1"/>
    </source>
</evidence>
<dbReference type="Proteomes" id="UP001326567">
    <property type="component" value="Chromosome"/>
</dbReference>
<keyword evidence="1" id="KW-0547">Nucleotide-binding</keyword>
<organism evidence="3 4">
    <name type="scientific">Sulfitobacter faviae</name>
    <dbReference type="NCBI Taxonomy" id="1775881"/>
    <lineage>
        <taxon>Bacteria</taxon>
        <taxon>Pseudomonadati</taxon>
        <taxon>Pseudomonadota</taxon>
        <taxon>Alphaproteobacteria</taxon>
        <taxon>Rhodobacterales</taxon>
        <taxon>Roseobacteraceae</taxon>
        <taxon>Sulfitobacter</taxon>
    </lineage>
</organism>
<evidence type="ECO:0000313" key="4">
    <source>
        <dbReference type="Proteomes" id="UP001326567"/>
    </source>
</evidence>
<gene>
    <name evidence="3" type="ORF">T7987_07905</name>
</gene>
<name>A0ABZ0V437_9RHOB</name>
<evidence type="ECO:0000256" key="1">
    <source>
        <dbReference type="ARBA" id="ARBA00022741"/>
    </source>
</evidence>
<dbReference type="Pfam" id="PF24729">
    <property type="entry name" value="Acb2_Tad1_hairpin"/>
    <property type="match status" value="1"/>
</dbReference>
<proteinExistence type="predicted"/>
<dbReference type="RefSeq" id="WP_322329620.1">
    <property type="nucleotide sequence ID" value="NZ_CP139725.1"/>
</dbReference>
<dbReference type="EMBL" id="CP139725">
    <property type="protein sequence ID" value="WPZ23144.1"/>
    <property type="molecule type" value="Genomic_DNA"/>
</dbReference>
<accession>A0ABZ0V437</accession>
<keyword evidence="4" id="KW-1185">Reference proteome</keyword>
<dbReference type="InterPro" id="IPR056098">
    <property type="entry name" value="Acb2/Tad1_hairpin"/>
</dbReference>
<protein>
    <recommendedName>
        <fullName evidence="2">Acb2/Tad1 hairpin domain-containing protein</fullName>
    </recommendedName>
</protein>
<sequence length="88" mass="8919">MHTNLITGALPGGHETPISNSAADIVRMGFNPSSLPKVDAIKGLAAALISECEALRDEGGKGAREASIAITKLQEASMFGVAAATADL</sequence>
<reference evidence="3 4" key="1">
    <citation type="submission" date="2023-11" db="EMBL/GenBank/DDBJ databases">
        <title>From the Deep-Sea to the Surface: Bacterial Genomes Isolated from the Moytirra Hydrothermal Vent Plume.</title>
        <authorList>
            <person name="Major S.R."/>
        </authorList>
    </citation>
    <scope>NUCLEOTIDE SEQUENCE [LARGE SCALE GENOMIC DNA]</scope>
    <source>
        <strain evidence="3 4">OXR-9</strain>
    </source>
</reference>
<feature type="domain" description="Acb2/Tad1 hairpin" evidence="2">
    <location>
        <begin position="25"/>
        <end position="85"/>
    </location>
</feature>